<proteinExistence type="predicted"/>
<evidence type="ECO:0000259" key="1">
    <source>
        <dbReference type="Pfam" id="PF22936"/>
    </source>
</evidence>
<dbReference type="AlphaFoldDB" id="A0A151RJQ3"/>
<organism evidence="2 3">
    <name type="scientific">Cajanus cajan</name>
    <name type="common">Pigeon pea</name>
    <name type="synonym">Cajanus indicus</name>
    <dbReference type="NCBI Taxonomy" id="3821"/>
    <lineage>
        <taxon>Eukaryota</taxon>
        <taxon>Viridiplantae</taxon>
        <taxon>Streptophyta</taxon>
        <taxon>Embryophyta</taxon>
        <taxon>Tracheophyta</taxon>
        <taxon>Spermatophyta</taxon>
        <taxon>Magnoliopsida</taxon>
        <taxon>eudicotyledons</taxon>
        <taxon>Gunneridae</taxon>
        <taxon>Pentapetalae</taxon>
        <taxon>rosids</taxon>
        <taxon>fabids</taxon>
        <taxon>Fabales</taxon>
        <taxon>Fabaceae</taxon>
        <taxon>Papilionoideae</taxon>
        <taxon>50 kb inversion clade</taxon>
        <taxon>NPAAA clade</taxon>
        <taxon>indigoferoid/millettioid clade</taxon>
        <taxon>Phaseoleae</taxon>
        <taxon>Cajanus</taxon>
    </lineage>
</organism>
<dbReference type="Gramene" id="C.cajan_35545.t">
    <property type="protein sequence ID" value="C.cajan_35545.t.cds1"/>
    <property type="gene ID" value="C.cajan_35545"/>
</dbReference>
<dbReference type="Proteomes" id="UP000075243">
    <property type="component" value="Unassembled WGS sequence"/>
</dbReference>
<gene>
    <name evidence="2" type="ORF">KK1_035771</name>
</gene>
<keyword evidence="3" id="KW-1185">Reference proteome</keyword>
<sequence length="104" mass="11727">MAGNNKKLREIEWVLDSGASHHMTPCLSLLKAVQKIDKPLYVTVPIGSAILVESMGYIDLNKNIKLENVLFVPQFSRNLISMHKLARDSNCILTHDENHCVLQD</sequence>
<name>A0A151RJQ3_CAJCA</name>
<protein>
    <recommendedName>
        <fullName evidence="1">Retrovirus-related Pol polyprotein from transposon TNT 1-94-like beta-barrel domain-containing protein</fullName>
    </recommendedName>
</protein>
<dbReference type="EMBL" id="KQ483699">
    <property type="protein sequence ID" value="KYP42790.1"/>
    <property type="molecule type" value="Genomic_DNA"/>
</dbReference>
<feature type="domain" description="Retrovirus-related Pol polyprotein from transposon TNT 1-94-like beta-barrel" evidence="1">
    <location>
        <begin position="13"/>
        <end position="87"/>
    </location>
</feature>
<dbReference type="InterPro" id="IPR054722">
    <property type="entry name" value="PolX-like_BBD"/>
</dbReference>
<evidence type="ECO:0000313" key="2">
    <source>
        <dbReference type="EMBL" id="KYP42790.1"/>
    </source>
</evidence>
<dbReference type="Pfam" id="PF22936">
    <property type="entry name" value="Pol_BBD"/>
    <property type="match status" value="1"/>
</dbReference>
<evidence type="ECO:0000313" key="3">
    <source>
        <dbReference type="Proteomes" id="UP000075243"/>
    </source>
</evidence>
<accession>A0A151RJQ3</accession>
<reference evidence="2" key="1">
    <citation type="journal article" date="2012" name="Nat. Biotechnol.">
        <title>Draft genome sequence of pigeonpea (Cajanus cajan), an orphan legume crop of resource-poor farmers.</title>
        <authorList>
            <person name="Varshney R.K."/>
            <person name="Chen W."/>
            <person name="Li Y."/>
            <person name="Bharti A.K."/>
            <person name="Saxena R.K."/>
            <person name="Schlueter J.A."/>
            <person name="Donoghue M.T."/>
            <person name="Azam S."/>
            <person name="Fan G."/>
            <person name="Whaley A.M."/>
            <person name="Farmer A.D."/>
            <person name="Sheridan J."/>
            <person name="Iwata A."/>
            <person name="Tuteja R."/>
            <person name="Penmetsa R.V."/>
            <person name="Wu W."/>
            <person name="Upadhyaya H.D."/>
            <person name="Yang S.P."/>
            <person name="Shah T."/>
            <person name="Saxena K.B."/>
            <person name="Michael T."/>
            <person name="McCombie W.R."/>
            <person name="Yang B."/>
            <person name="Zhang G."/>
            <person name="Yang H."/>
            <person name="Wang J."/>
            <person name="Spillane C."/>
            <person name="Cook D.R."/>
            <person name="May G.D."/>
            <person name="Xu X."/>
            <person name="Jackson S.A."/>
        </authorList>
    </citation>
    <scope>NUCLEOTIDE SEQUENCE [LARGE SCALE GENOMIC DNA]</scope>
</reference>